<dbReference type="CDD" id="cd18833">
    <property type="entry name" value="GH43_PcXyl-like"/>
    <property type="match status" value="1"/>
</dbReference>
<dbReference type="Pfam" id="PF04616">
    <property type="entry name" value="Glyco_hydro_43"/>
    <property type="match status" value="1"/>
</dbReference>
<gene>
    <name evidence="8" type="ORF">CALVIDRAFT_2260</name>
</gene>
<name>A0A167RYM0_CALVF</name>
<evidence type="ECO:0000256" key="6">
    <source>
        <dbReference type="RuleBase" id="RU361187"/>
    </source>
</evidence>
<dbReference type="EMBL" id="KV417266">
    <property type="protein sequence ID" value="KZP01414.1"/>
    <property type="molecule type" value="Genomic_DNA"/>
</dbReference>
<dbReference type="PANTHER" id="PTHR42812:SF17">
    <property type="entry name" value="BETA-XYLOSIDASE C-TERMINAL CONCANAVALIN A-LIKE DOMAIN-CONTAINING PROTEIN-RELATED"/>
    <property type="match status" value="1"/>
</dbReference>
<evidence type="ECO:0000256" key="4">
    <source>
        <dbReference type="PIRSR" id="PIRSR606710-1"/>
    </source>
</evidence>
<feature type="site" description="Important for catalytic activity, responsible for pKa modulation of the active site Glu and correct orientation of both the proton donor and substrate" evidence="5">
    <location>
        <position position="136"/>
    </location>
</feature>
<feature type="active site" description="Proton donor" evidence="4">
    <location>
        <position position="192"/>
    </location>
</feature>
<feature type="domain" description="Beta-xylosidase C-terminal Concanavalin A-like" evidence="7">
    <location>
        <begin position="336"/>
        <end position="530"/>
    </location>
</feature>
<proteinExistence type="inferred from homology"/>
<dbReference type="PANTHER" id="PTHR42812">
    <property type="entry name" value="BETA-XYLOSIDASE"/>
    <property type="match status" value="1"/>
</dbReference>
<dbReference type="Gene3D" id="2.60.120.200">
    <property type="match status" value="1"/>
</dbReference>
<dbReference type="OrthoDB" id="2139957at2759"/>
<evidence type="ECO:0000259" key="7">
    <source>
        <dbReference type="Pfam" id="PF17851"/>
    </source>
</evidence>
<dbReference type="Pfam" id="PF17851">
    <property type="entry name" value="GH43_C2"/>
    <property type="match status" value="1"/>
</dbReference>
<keyword evidence="2 6" id="KW-0378">Hydrolase</keyword>
<evidence type="ECO:0000256" key="3">
    <source>
        <dbReference type="ARBA" id="ARBA00023295"/>
    </source>
</evidence>
<organism evidence="8 9">
    <name type="scientific">Calocera viscosa (strain TUFC12733)</name>
    <dbReference type="NCBI Taxonomy" id="1330018"/>
    <lineage>
        <taxon>Eukaryota</taxon>
        <taxon>Fungi</taxon>
        <taxon>Dikarya</taxon>
        <taxon>Basidiomycota</taxon>
        <taxon>Agaricomycotina</taxon>
        <taxon>Dacrymycetes</taxon>
        <taxon>Dacrymycetales</taxon>
        <taxon>Dacrymycetaceae</taxon>
        <taxon>Calocera</taxon>
    </lineage>
</organism>
<dbReference type="InterPro" id="IPR041542">
    <property type="entry name" value="GH43_C2"/>
</dbReference>
<dbReference type="InterPro" id="IPR023296">
    <property type="entry name" value="Glyco_hydro_beta-prop_sf"/>
</dbReference>
<dbReference type="SUPFAM" id="SSF75005">
    <property type="entry name" value="Arabinanase/levansucrase/invertase"/>
    <property type="match status" value="1"/>
</dbReference>
<keyword evidence="9" id="KW-1185">Reference proteome</keyword>
<protein>
    <submittedName>
        <fullName evidence="8">Glycoside hydrolase family 43 protein</fullName>
    </submittedName>
</protein>
<accession>A0A167RYM0</accession>
<dbReference type="InterPro" id="IPR013320">
    <property type="entry name" value="ConA-like_dom_sf"/>
</dbReference>
<dbReference type="GO" id="GO:0004553">
    <property type="term" value="F:hydrolase activity, hydrolyzing O-glycosyl compounds"/>
    <property type="evidence" value="ECO:0007669"/>
    <property type="project" value="InterPro"/>
</dbReference>
<dbReference type="GO" id="GO:0005975">
    <property type="term" value="P:carbohydrate metabolic process"/>
    <property type="evidence" value="ECO:0007669"/>
    <property type="project" value="InterPro"/>
</dbReference>
<dbReference type="Proteomes" id="UP000076738">
    <property type="component" value="Unassembled WGS sequence"/>
</dbReference>
<feature type="active site" description="Proton acceptor" evidence="4">
    <location>
        <position position="15"/>
    </location>
</feature>
<evidence type="ECO:0000256" key="2">
    <source>
        <dbReference type="ARBA" id="ARBA00022801"/>
    </source>
</evidence>
<dbReference type="AlphaFoldDB" id="A0A167RYM0"/>
<dbReference type="InterPro" id="IPR051795">
    <property type="entry name" value="Glycosyl_Hydrlase_43"/>
</dbReference>
<comment type="similarity">
    <text evidence="1 6">Belongs to the glycosyl hydrolase 43 family.</text>
</comment>
<dbReference type="SUPFAM" id="SSF49899">
    <property type="entry name" value="Concanavalin A-like lectins/glucanases"/>
    <property type="match status" value="1"/>
</dbReference>
<evidence type="ECO:0000313" key="9">
    <source>
        <dbReference type="Proteomes" id="UP000076738"/>
    </source>
</evidence>
<sequence>MPSYKNPIIPGYNPDPSCVKVGDTFYLVCSSFLAFPAVPVYASHDLVNWKQIGNVVTRDSQLDLTSSSVTLNGESSGVWAPTIKYQDGLFYVVTTRVDMSKPWDDDSRYQNLIWTCKDPFNDEWSDAVEFIFPGFDTSLFWDDDGKAYVQGTESWKTFALRQITQYEIDLKTGKALSDKRQLWTGEGGIFPEAPHIFKKGSFYYLLTAEGGTYLDHSAMLARAPTVWGPYERCPSNPVLRPPPKEELIQTVGHADFFESEPGVWWAVALATRIIGPNSPMGRETVLIPGDFSGDWPVWDLPVKPVMTTNNLPPAKPLTKVGAFTVEGSLDAFGKGGKFAPQWIFLRNPVYANYEVVSGSELLLKGTPQTLSSNGKDTTFVARRQQDIKFTSSVTLSFSPSGNEEAGFTVFLDPIRHYEVYVDAKGVGFRTTVMGAVGLKGGVANFLGRDKPQVNELDGVAPASGEVSFKVVGVEDKFTFYVVEAGKETEVGAGPAGEVSGGFCGTLVGVYATGNGELASTPAKFTNFKYEPVA</sequence>
<dbReference type="InterPro" id="IPR006710">
    <property type="entry name" value="Glyco_hydro_43"/>
</dbReference>
<reference evidence="8 9" key="1">
    <citation type="journal article" date="2016" name="Mol. Biol. Evol.">
        <title>Comparative Genomics of Early-Diverging Mushroom-Forming Fungi Provides Insights into the Origins of Lignocellulose Decay Capabilities.</title>
        <authorList>
            <person name="Nagy L.G."/>
            <person name="Riley R."/>
            <person name="Tritt A."/>
            <person name="Adam C."/>
            <person name="Daum C."/>
            <person name="Floudas D."/>
            <person name="Sun H."/>
            <person name="Yadav J.S."/>
            <person name="Pangilinan J."/>
            <person name="Larsson K.H."/>
            <person name="Matsuura K."/>
            <person name="Barry K."/>
            <person name="Labutti K."/>
            <person name="Kuo R."/>
            <person name="Ohm R.A."/>
            <person name="Bhattacharya S.S."/>
            <person name="Shirouzu T."/>
            <person name="Yoshinaga Y."/>
            <person name="Martin F.M."/>
            <person name="Grigoriev I.V."/>
            <person name="Hibbett D.S."/>
        </authorList>
    </citation>
    <scope>NUCLEOTIDE SEQUENCE [LARGE SCALE GENOMIC DNA]</scope>
    <source>
        <strain evidence="8 9">TUFC12733</strain>
    </source>
</reference>
<evidence type="ECO:0000256" key="5">
    <source>
        <dbReference type="PIRSR" id="PIRSR606710-2"/>
    </source>
</evidence>
<dbReference type="Gene3D" id="2.115.10.20">
    <property type="entry name" value="Glycosyl hydrolase domain, family 43"/>
    <property type="match status" value="1"/>
</dbReference>
<keyword evidence="3 6" id="KW-0326">Glycosidase</keyword>
<evidence type="ECO:0000313" key="8">
    <source>
        <dbReference type="EMBL" id="KZP01414.1"/>
    </source>
</evidence>
<dbReference type="STRING" id="1330018.A0A167RYM0"/>
<evidence type="ECO:0000256" key="1">
    <source>
        <dbReference type="ARBA" id="ARBA00009865"/>
    </source>
</evidence>